<gene>
    <name evidence="1" type="ORF">IQ24_00357</name>
</gene>
<accession>A0A562P1E1</accession>
<protein>
    <submittedName>
        <fullName evidence="1">Uncharacterized protein</fullName>
    </submittedName>
</protein>
<organism evidence="1 2">
    <name type="scientific">Paracoccus sulfuroxidans</name>
    <dbReference type="NCBI Taxonomy" id="384678"/>
    <lineage>
        <taxon>Bacteria</taxon>
        <taxon>Pseudomonadati</taxon>
        <taxon>Pseudomonadota</taxon>
        <taxon>Alphaproteobacteria</taxon>
        <taxon>Rhodobacterales</taxon>
        <taxon>Paracoccaceae</taxon>
        <taxon>Paracoccus</taxon>
    </lineage>
</organism>
<reference evidence="1 2" key="1">
    <citation type="journal article" date="2015" name="Stand. Genomic Sci.">
        <title>Genomic Encyclopedia of Bacterial and Archaeal Type Strains, Phase III: the genomes of soil and plant-associated and newly described type strains.</title>
        <authorList>
            <person name="Whitman W.B."/>
            <person name="Woyke T."/>
            <person name="Klenk H.P."/>
            <person name="Zhou Y."/>
            <person name="Lilburn T.G."/>
            <person name="Beck B.J."/>
            <person name="De Vos P."/>
            <person name="Vandamme P."/>
            <person name="Eisen J.A."/>
            <person name="Garrity G."/>
            <person name="Hugenholtz P."/>
            <person name="Kyrpides N.C."/>
        </authorList>
    </citation>
    <scope>NUCLEOTIDE SEQUENCE [LARGE SCALE GENOMIC DNA]</scope>
    <source>
        <strain evidence="1 2">CGMCC 1.5364</strain>
    </source>
</reference>
<comment type="caution">
    <text evidence="1">The sequence shown here is derived from an EMBL/GenBank/DDBJ whole genome shotgun (WGS) entry which is preliminary data.</text>
</comment>
<proteinExistence type="predicted"/>
<keyword evidence="2" id="KW-1185">Reference proteome</keyword>
<evidence type="ECO:0000313" key="1">
    <source>
        <dbReference type="EMBL" id="TWI38219.1"/>
    </source>
</evidence>
<sequence>MNEKYINAIQEGVRDSVNNPKEDITSDKFENDWIDSVIDSIRDTGMFDDNMTHEKFIDEMGKGVSFDLKNNKNVSAYLRIRNGIATFGVNDLRLQVLGEHHQARIDNENEVIKLMKIIGRELKGME</sequence>
<name>A0A562P1E1_9RHOB</name>
<dbReference type="Proteomes" id="UP000316225">
    <property type="component" value="Unassembled WGS sequence"/>
</dbReference>
<evidence type="ECO:0000313" key="2">
    <source>
        <dbReference type="Proteomes" id="UP000316225"/>
    </source>
</evidence>
<dbReference type="RefSeq" id="WP_145395984.1">
    <property type="nucleotide sequence ID" value="NZ_VLKU01000001.1"/>
</dbReference>
<dbReference type="EMBL" id="VLKU01000001">
    <property type="protein sequence ID" value="TWI38219.1"/>
    <property type="molecule type" value="Genomic_DNA"/>
</dbReference>
<dbReference type="AlphaFoldDB" id="A0A562P1E1"/>